<proteinExistence type="predicted"/>
<organism evidence="2 3">
    <name type="scientific">Aquiflexum balticum DSM 16537</name>
    <dbReference type="NCBI Taxonomy" id="758820"/>
    <lineage>
        <taxon>Bacteria</taxon>
        <taxon>Pseudomonadati</taxon>
        <taxon>Bacteroidota</taxon>
        <taxon>Cytophagia</taxon>
        <taxon>Cytophagales</taxon>
        <taxon>Cyclobacteriaceae</taxon>
        <taxon>Aquiflexum</taxon>
    </lineage>
</organism>
<gene>
    <name evidence="2" type="ORF">SAMN00777080_2186</name>
</gene>
<dbReference type="EMBL" id="LT838813">
    <property type="protein sequence ID" value="SMD43587.1"/>
    <property type="molecule type" value="Genomic_DNA"/>
</dbReference>
<feature type="signal peptide" evidence="1">
    <location>
        <begin position="1"/>
        <end position="21"/>
    </location>
</feature>
<dbReference type="STRING" id="758820.SAMN00777080_2186"/>
<evidence type="ECO:0000313" key="3">
    <source>
        <dbReference type="Proteomes" id="UP000192333"/>
    </source>
</evidence>
<protein>
    <recommendedName>
        <fullName evidence="4">Outer membrane protein beta-barrel domain-containing protein</fullName>
    </recommendedName>
</protein>
<dbReference type="Proteomes" id="UP000192333">
    <property type="component" value="Chromosome I"/>
</dbReference>
<dbReference type="AlphaFoldDB" id="A0A1W2H3R5"/>
<evidence type="ECO:0000313" key="2">
    <source>
        <dbReference type="EMBL" id="SMD43587.1"/>
    </source>
</evidence>
<keyword evidence="3" id="KW-1185">Reference proteome</keyword>
<accession>A0A1W2H3R5</accession>
<keyword evidence="1" id="KW-0732">Signal</keyword>
<feature type="chain" id="PRO_5011986495" description="Outer membrane protein beta-barrel domain-containing protein" evidence="1">
    <location>
        <begin position="22"/>
        <end position="190"/>
    </location>
</feature>
<reference evidence="3" key="1">
    <citation type="submission" date="2017-04" db="EMBL/GenBank/DDBJ databases">
        <authorList>
            <person name="Varghese N."/>
            <person name="Submissions S."/>
        </authorList>
    </citation>
    <scope>NUCLEOTIDE SEQUENCE [LARGE SCALE GENOMIC DNA]</scope>
    <source>
        <strain evidence="3">DSM 16537</strain>
    </source>
</reference>
<name>A0A1W2H3R5_9BACT</name>
<evidence type="ECO:0000256" key="1">
    <source>
        <dbReference type="SAM" id="SignalP"/>
    </source>
</evidence>
<sequence length="190" mass="21558">MVMKKIYFIVLFLTLSMAVTAQEKGLLRKGFNVGAAYTSVKSKASWATTSNTIGLYGEYEHPLVKKIGLSGMASIGFDKLQGCAPCETGWYQEAFWWGLALKRPFQIESQKFSIQVRGRWFGFGSERVMPTSQNPVTGKFDSWTTNRLNANVWGLRLGYQIPVSYPLEFNMSHEWNGIFRLNTVGLAWQF</sequence>
<evidence type="ECO:0008006" key="4">
    <source>
        <dbReference type="Google" id="ProtNLM"/>
    </source>
</evidence>